<dbReference type="GO" id="GO:0043811">
    <property type="term" value="F:phosphate:acyl-[acyl carrier protein] acyltransferase activity"/>
    <property type="evidence" value="ECO:0007669"/>
    <property type="project" value="UniProtKB-UniRule"/>
</dbReference>
<evidence type="ECO:0000256" key="10">
    <source>
        <dbReference type="HAMAP-Rule" id="MF_00019"/>
    </source>
</evidence>
<dbReference type="Proteomes" id="UP000287823">
    <property type="component" value="Unassembled WGS sequence"/>
</dbReference>
<gene>
    <name evidence="10" type="primary">plsX</name>
    <name evidence="11" type="ORF">CWE14_03190</name>
</gene>
<evidence type="ECO:0000256" key="4">
    <source>
        <dbReference type="ARBA" id="ARBA00022679"/>
    </source>
</evidence>
<dbReference type="EMBL" id="PIPO01000001">
    <property type="protein sequence ID" value="RUO35013.1"/>
    <property type="molecule type" value="Genomic_DNA"/>
</dbReference>
<keyword evidence="2 10" id="KW-0963">Cytoplasm</keyword>
<keyword evidence="11" id="KW-0012">Acyltransferase</keyword>
<dbReference type="InterPro" id="IPR012281">
    <property type="entry name" value="Phospholipid_synth_PlsX-like"/>
</dbReference>
<name>A0A432WMJ4_9GAMM</name>
<dbReference type="PANTHER" id="PTHR30100">
    <property type="entry name" value="FATTY ACID/PHOSPHOLIPID SYNTHESIS PROTEIN PLSX"/>
    <property type="match status" value="1"/>
</dbReference>
<organism evidence="11 12">
    <name type="scientific">Aliidiomarina soli</name>
    <dbReference type="NCBI Taxonomy" id="1928574"/>
    <lineage>
        <taxon>Bacteria</taxon>
        <taxon>Pseudomonadati</taxon>
        <taxon>Pseudomonadota</taxon>
        <taxon>Gammaproteobacteria</taxon>
        <taxon>Alteromonadales</taxon>
        <taxon>Idiomarinaceae</taxon>
        <taxon>Aliidiomarina</taxon>
    </lineage>
</organism>
<keyword evidence="6 10" id="KW-0594">Phospholipid biosynthesis</keyword>
<evidence type="ECO:0000313" key="11">
    <source>
        <dbReference type="EMBL" id="RUO35013.1"/>
    </source>
</evidence>
<evidence type="ECO:0000256" key="7">
    <source>
        <dbReference type="ARBA" id="ARBA00023264"/>
    </source>
</evidence>
<comment type="subcellular location">
    <subcellularLocation>
        <location evidence="10">Cytoplasm</location>
    </subcellularLocation>
    <text evidence="10">Associated with the membrane possibly through PlsY.</text>
</comment>
<evidence type="ECO:0000256" key="2">
    <source>
        <dbReference type="ARBA" id="ARBA00022490"/>
    </source>
</evidence>
<dbReference type="PIRSF" id="PIRSF002465">
    <property type="entry name" value="Phsphlp_syn_PlsX"/>
    <property type="match status" value="1"/>
</dbReference>
<dbReference type="Gene3D" id="3.40.718.10">
    <property type="entry name" value="Isopropylmalate Dehydrogenase"/>
    <property type="match status" value="1"/>
</dbReference>
<comment type="pathway">
    <text evidence="10">Lipid metabolism; phospholipid metabolism.</text>
</comment>
<comment type="function">
    <text evidence="10">Catalyzes the reversible formation of acyl-phosphate (acyl-PO(4)) from acyl-[acyl-carrier-protein] (acyl-ACP). This enzyme utilizes acyl-ACP as fatty acyl donor, but not acyl-CoA.</text>
</comment>
<sequence>MTELTIALDAMGGDQGPGIVVTALERALSSFTHVHFILVGDEAVLTPLLQRYPKVVASSRVSMQHASQVVAMDDKPSAVLRAKPDSSMRGVLELVHNGTAQGCVSAGNTGALMAMSYLTLKTLPGVLRPALVASLPQQDGGQSLLLDLGANPTCDAETLCQFAVMGSVMAQQVNKQAQPRVALLNMGREDLKGHDVVKHAAQLLKASTHVNYIGFVEGNDLFSSTADVIVCDGFTGNIALKSCEGLAELLYDNLRKSFSGHFFTKLVAKLLFRRHRKSWQWLNPDQYNGASLLGLRGVVMKSHGNASANAYFSAISHAIDEAAADLPSLIHDRIEDALLERVTDQRD</sequence>
<evidence type="ECO:0000256" key="8">
    <source>
        <dbReference type="ARBA" id="ARBA00024069"/>
    </source>
</evidence>
<dbReference type="GO" id="GO:0006633">
    <property type="term" value="P:fatty acid biosynthetic process"/>
    <property type="evidence" value="ECO:0007669"/>
    <property type="project" value="UniProtKB-UniRule"/>
</dbReference>
<keyword evidence="12" id="KW-1185">Reference proteome</keyword>
<accession>A0A432WMJ4</accession>
<dbReference type="NCBIfam" id="TIGR00182">
    <property type="entry name" value="plsX"/>
    <property type="match status" value="1"/>
</dbReference>
<dbReference type="AlphaFoldDB" id="A0A432WMJ4"/>
<evidence type="ECO:0000256" key="1">
    <source>
        <dbReference type="ARBA" id="ARBA00001232"/>
    </source>
</evidence>
<dbReference type="Pfam" id="PF02504">
    <property type="entry name" value="FA_synthesis"/>
    <property type="match status" value="1"/>
</dbReference>
<dbReference type="PANTHER" id="PTHR30100:SF1">
    <property type="entry name" value="PHOSPHATE ACYLTRANSFERASE"/>
    <property type="match status" value="1"/>
</dbReference>
<dbReference type="EC" id="2.3.1.274" evidence="8 10"/>
<dbReference type="GO" id="GO:0008654">
    <property type="term" value="P:phospholipid biosynthetic process"/>
    <property type="evidence" value="ECO:0007669"/>
    <property type="project" value="UniProtKB-KW"/>
</dbReference>
<keyword evidence="3 10" id="KW-0444">Lipid biosynthesis</keyword>
<reference evidence="11 12" key="1">
    <citation type="journal article" date="2011" name="Front. Microbiol.">
        <title>Genomic signatures of strain selection and enhancement in Bacillus atrophaeus var. globigii, a historical biowarfare simulant.</title>
        <authorList>
            <person name="Gibbons H.S."/>
            <person name="Broomall S.M."/>
            <person name="McNew L.A."/>
            <person name="Daligault H."/>
            <person name="Chapman C."/>
            <person name="Bruce D."/>
            <person name="Karavis M."/>
            <person name="Krepps M."/>
            <person name="McGregor P.A."/>
            <person name="Hong C."/>
            <person name="Park K.H."/>
            <person name="Akmal A."/>
            <person name="Feldman A."/>
            <person name="Lin J.S."/>
            <person name="Chang W.E."/>
            <person name="Higgs B.W."/>
            <person name="Demirev P."/>
            <person name="Lindquist J."/>
            <person name="Liem A."/>
            <person name="Fochler E."/>
            <person name="Read T.D."/>
            <person name="Tapia R."/>
            <person name="Johnson S."/>
            <person name="Bishop-Lilly K.A."/>
            <person name="Detter C."/>
            <person name="Han C."/>
            <person name="Sozhamannan S."/>
            <person name="Rosenzweig C.N."/>
            <person name="Skowronski E.W."/>
        </authorList>
    </citation>
    <scope>NUCLEOTIDE SEQUENCE [LARGE SCALE GENOMIC DNA]</scope>
    <source>
        <strain evidence="11 12">Y4G10-17</strain>
    </source>
</reference>
<evidence type="ECO:0000256" key="5">
    <source>
        <dbReference type="ARBA" id="ARBA00023098"/>
    </source>
</evidence>
<comment type="similarity">
    <text evidence="10">Belongs to the PlsX family.</text>
</comment>
<keyword evidence="5 10" id="KW-0443">Lipid metabolism</keyword>
<comment type="caution">
    <text evidence="11">The sequence shown here is derived from an EMBL/GenBank/DDBJ whole genome shotgun (WGS) entry which is preliminary data.</text>
</comment>
<evidence type="ECO:0000256" key="9">
    <source>
        <dbReference type="ARBA" id="ARBA00046608"/>
    </source>
</evidence>
<evidence type="ECO:0000256" key="3">
    <source>
        <dbReference type="ARBA" id="ARBA00022516"/>
    </source>
</evidence>
<evidence type="ECO:0000313" key="12">
    <source>
        <dbReference type="Proteomes" id="UP000287823"/>
    </source>
</evidence>
<comment type="catalytic activity">
    <reaction evidence="1 10">
        <text>a fatty acyl-[ACP] + phosphate = an acyl phosphate + holo-[ACP]</text>
        <dbReference type="Rhea" id="RHEA:42292"/>
        <dbReference type="Rhea" id="RHEA-COMP:9685"/>
        <dbReference type="Rhea" id="RHEA-COMP:14125"/>
        <dbReference type="ChEBI" id="CHEBI:43474"/>
        <dbReference type="ChEBI" id="CHEBI:59918"/>
        <dbReference type="ChEBI" id="CHEBI:64479"/>
        <dbReference type="ChEBI" id="CHEBI:138651"/>
        <dbReference type="EC" id="2.3.1.274"/>
    </reaction>
</comment>
<keyword evidence="4 10" id="KW-0808">Transferase</keyword>
<dbReference type="HAMAP" id="MF_00019">
    <property type="entry name" value="PlsX"/>
    <property type="match status" value="1"/>
</dbReference>
<dbReference type="GO" id="GO:0005737">
    <property type="term" value="C:cytoplasm"/>
    <property type="evidence" value="ECO:0007669"/>
    <property type="project" value="UniProtKB-SubCell"/>
</dbReference>
<dbReference type="RefSeq" id="WP_126798039.1">
    <property type="nucleotide sequence ID" value="NZ_PIPO01000001.1"/>
</dbReference>
<protein>
    <recommendedName>
        <fullName evidence="8 10">Phosphate acyltransferase</fullName>
        <ecNumber evidence="8 10">2.3.1.274</ecNumber>
    </recommendedName>
    <alternativeName>
        <fullName evidence="10">Acyl-ACP phosphotransacylase</fullName>
    </alternativeName>
    <alternativeName>
        <fullName evidence="10">Acyl-[acyl-carrier-protein]--phosphate acyltransferase</fullName>
    </alternativeName>
    <alternativeName>
        <fullName evidence="10">Phosphate-acyl-ACP acyltransferase</fullName>
    </alternativeName>
</protein>
<dbReference type="SUPFAM" id="SSF53659">
    <property type="entry name" value="Isocitrate/Isopropylmalate dehydrogenase-like"/>
    <property type="match status" value="1"/>
</dbReference>
<proteinExistence type="inferred from homology"/>
<keyword evidence="7 10" id="KW-1208">Phospholipid metabolism</keyword>
<evidence type="ECO:0000256" key="6">
    <source>
        <dbReference type="ARBA" id="ARBA00023209"/>
    </source>
</evidence>
<dbReference type="UniPathway" id="UPA00085"/>
<dbReference type="InterPro" id="IPR003664">
    <property type="entry name" value="FA_synthesis"/>
</dbReference>
<comment type="subunit">
    <text evidence="9 10">Homodimer. Probably interacts with PlsY.</text>
</comment>